<keyword evidence="6" id="KW-0106">Calcium</keyword>
<accession>A0A2T9J7L8</accession>
<protein>
    <recommendedName>
        <fullName evidence="11">Tannase/feruloyl esterase family alpha/beta hydrolase</fullName>
    </recommendedName>
</protein>
<evidence type="ECO:0000256" key="3">
    <source>
        <dbReference type="ARBA" id="ARBA00022723"/>
    </source>
</evidence>
<evidence type="ECO:0000256" key="7">
    <source>
        <dbReference type="ARBA" id="ARBA00023157"/>
    </source>
</evidence>
<organism evidence="9 10">
    <name type="scientific">Caulobacter radicis</name>
    <dbReference type="NCBI Taxonomy" id="2172650"/>
    <lineage>
        <taxon>Bacteria</taxon>
        <taxon>Pseudomonadati</taxon>
        <taxon>Pseudomonadota</taxon>
        <taxon>Alphaproteobacteria</taxon>
        <taxon>Caulobacterales</taxon>
        <taxon>Caulobacteraceae</taxon>
        <taxon>Caulobacter</taxon>
    </lineage>
</organism>
<dbReference type="AlphaFoldDB" id="A0A2T9J7L8"/>
<evidence type="ECO:0000256" key="4">
    <source>
        <dbReference type="ARBA" id="ARBA00022729"/>
    </source>
</evidence>
<name>A0A2T9J7L8_9CAUL</name>
<evidence type="ECO:0008006" key="11">
    <source>
        <dbReference type="Google" id="ProtNLM"/>
    </source>
</evidence>
<dbReference type="Gene3D" id="3.40.50.1820">
    <property type="entry name" value="alpha/beta hydrolase"/>
    <property type="match status" value="2"/>
</dbReference>
<feature type="signal peptide" evidence="8">
    <location>
        <begin position="1"/>
        <end position="30"/>
    </location>
</feature>
<dbReference type="PANTHER" id="PTHR33938:SF15">
    <property type="entry name" value="FERULOYL ESTERASE B-RELATED"/>
    <property type="match status" value="1"/>
</dbReference>
<comment type="caution">
    <text evidence="9">The sequence shown here is derived from an EMBL/GenBank/DDBJ whole genome shotgun (WGS) entry which is preliminary data.</text>
</comment>
<dbReference type="GO" id="GO:0046872">
    <property type="term" value="F:metal ion binding"/>
    <property type="evidence" value="ECO:0007669"/>
    <property type="project" value="UniProtKB-KW"/>
</dbReference>
<dbReference type="Proteomes" id="UP000244913">
    <property type="component" value="Unassembled WGS sequence"/>
</dbReference>
<keyword evidence="10" id="KW-1185">Reference proteome</keyword>
<proteinExistence type="inferred from homology"/>
<evidence type="ECO:0000256" key="6">
    <source>
        <dbReference type="ARBA" id="ARBA00022837"/>
    </source>
</evidence>
<dbReference type="Pfam" id="PF07519">
    <property type="entry name" value="Tannase"/>
    <property type="match status" value="1"/>
</dbReference>
<dbReference type="InterPro" id="IPR011118">
    <property type="entry name" value="Tannase/feruloyl_esterase"/>
</dbReference>
<evidence type="ECO:0000256" key="2">
    <source>
        <dbReference type="ARBA" id="ARBA00022487"/>
    </source>
</evidence>
<dbReference type="RefSeq" id="WP_116568758.1">
    <property type="nucleotide sequence ID" value="NZ_QDKP01000049.1"/>
</dbReference>
<dbReference type="SUPFAM" id="SSF53474">
    <property type="entry name" value="alpha/beta-Hydrolases"/>
    <property type="match status" value="1"/>
</dbReference>
<dbReference type="EMBL" id="QDKP01000049">
    <property type="protein sequence ID" value="PVM77551.1"/>
    <property type="molecule type" value="Genomic_DNA"/>
</dbReference>
<comment type="similarity">
    <text evidence="1">Belongs to the tannase family.</text>
</comment>
<dbReference type="PANTHER" id="PTHR33938">
    <property type="entry name" value="FERULOYL ESTERASE B-RELATED"/>
    <property type="match status" value="1"/>
</dbReference>
<reference evidence="9 10" key="1">
    <citation type="submission" date="2018-04" db="EMBL/GenBank/DDBJ databases">
        <title>The genome sequence of Caulobacter sp. 736.</title>
        <authorList>
            <person name="Gao J."/>
            <person name="Sun J."/>
        </authorList>
    </citation>
    <scope>NUCLEOTIDE SEQUENCE [LARGE SCALE GENOMIC DNA]</scope>
    <source>
        <strain evidence="9 10">736</strain>
    </source>
</reference>
<feature type="chain" id="PRO_5015587183" description="Tannase/feruloyl esterase family alpha/beta hydrolase" evidence="8">
    <location>
        <begin position="31"/>
        <end position="553"/>
    </location>
</feature>
<evidence type="ECO:0000256" key="8">
    <source>
        <dbReference type="SAM" id="SignalP"/>
    </source>
</evidence>
<keyword evidence="7" id="KW-1015">Disulfide bond</keyword>
<keyword evidence="3" id="KW-0479">Metal-binding</keyword>
<dbReference type="InterPro" id="IPR029058">
    <property type="entry name" value="AB_hydrolase_fold"/>
</dbReference>
<dbReference type="GO" id="GO:0052689">
    <property type="term" value="F:carboxylic ester hydrolase activity"/>
    <property type="evidence" value="ECO:0007669"/>
    <property type="project" value="UniProtKB-KW"/>
</dbReference>
<keyword evidence="4 8" id="KW-0732">Signal</keyword>
<evidence type="ECO:0000313" key="9">
    <source>
        <dbReference type="EMBL" id="PVM77551.1"/>
    </source>
</evidence>
<evidence type="ECO:0000256" key="5">
    <source>
        <dbReference type="ARBA" id="ARBA00022801"/>
    </source>
</evidence>
<keyword evidence="5" id="KW-0378">Hydrolase</keyword>
<keyword evidence="2" id="KW-0719">Serine esterase</keyword>
<sequence>MRLKPSTPYRAKPGALALGGAATIAGLVLAAQTIAPAAASKDASDKAAPAERCAALKGRTLGGAVVESGERVAKGDTLLKTPFGEAKARADYCKIKAKTSSGPGSTIKLEVYLPNDWNGKLWGVGGGGLSGGLATAGLTLGSALEQGYAGVATDAGHDDAPDAAWAINAPIRIKDFGFNANHLGVQAAKAAIETYYGQPAKKAYFHGCSNGGRDALMLAQRFPQDYDGIVVGAPAANYTGVMASFARNQNLFTSTPGAQSLLAKLPLLHDAVMQRCDKLDGVADGVLEDPSACKFDPAQLQCKPGQDPGKCLTAPEVGFARAVYQGTRGRDGKLIYPGLPVSSEYNASSVGPLGWGPWFMSPPYTGSNLAKEFYRGLVKQDVKWELASFNLDRDNAEAKAKVGADLDALDPDLRPFLKRGGKLLIYHGWEDAAIPAQATLDYYAAMRKRTGRAADDNVRLFMAPGMNHCGQGPGPNTLDQIGDIDRWISSGKAPQQIIAVKPSNGLAAFFGAKVQVARSRPLCAYPMVSTYKGSGSTDEAANFSCKLPRGVKG</sequence>
<evidence type="ECO:0000313" key="10">
    <source>
        <dbReference type="Proteomes" id="UP000244913"/>
    </source>
</evidence>
<evidence type="ECO:0000256" key="1">
    <source>
        <dbReference type="ARBA" id="ARBA00006249"/>
    </source>
</evidence>
<gene>
    <name evidence="9" type="ORF">DDF65_16645</name>
</gene>